<comment type="caution">
    <text evidence="7">The sequence shown here is derived from an EMBL/GenBank/DDBJ whole genome shotgun (WGS) entry which is preliminary data.</text>
</comment>
<comment type="similarity">
    <text evidence="1">Belongs to the oxygen-dependent FAD-linked oxidoreductase family.</text>
</comment>
<feature type="chain" id="PRO_5028885620" evidence="5">
    <location>
        <begin position="23"/>
        <end position="532"/>
    </location>
</feature>
<keyword evidence="4" id="KW-0560">Oxidoreductase</keyword>
<proteinExistence type="inferred from homology"/>
<evidence type="ECO:0000259" key="6">
    <source>
        <dbReference type="PROSITE" id="PS51387"/>
    </source>
</evidence>
<dbReference type="OrthoDB" id="2151789at2759"/>
<evidence type="ECO:0000256" key="1">
    <source>
        <dbReference type="ARBA" id="ARBA00005466"/>
    </source>
</evidence>
<evidence type="ECO:0000256" key="3">
    <source>
        <dbReference type="ARBA" id="ARBA00022827"/>
    </source>
</evidence>
<dbReference type="AlphaFoldDB" id="A0A7D8YKE8"/>
<reference evidence="7 8" key="1">
    <citation type="submission" date="2018-05" db="EMBL/GenBank/DDBJ databases">
        <title>Whole genome sequencing for identification of molecular markers to develop diagnostic detection tools for the regulated plant pathogen Lachnellula willkommii.</title>
        <authorList>
            <person name="Giroux E."/>
            <person name="Bilodeau G."/>
        </authorList>
    </citation>
    <scope>NUCLEOTIDE SEQUENCE [LARGE SCALE GENOMIC DNA]</scope>
    <source>
        <strain evidence="7 8">CBS 625.97</strain>
    </source>
</reference>
<dbReference type="PANTHER" id="PTHR42973:SF13">
    <property type="entry name" value="FAD-BINDING PCMH-TYPE DOMAIN-CONTAINING PROTEIN"/>
    <property type="match status" value="1"/>
</dbReference>
<dbReference type="InterPro" id="IPR050416">
    <property type="entry name" value="FAD-linked_Oxidoreductase"/>
</dbReference>
<dbReference type="PANTHER" id="PTHR42973">
    <property type="entry name" value="BINDING OXIDOREDUCTASE, PUTATIVE (AFU_ORTHOLOGUE AFUA_1G17690)-RELATED"/>
    <property type="match status" value="1"/>
</dbReference>
<name>A0A7D8YKE8_9HELO</name>
<keyword evidence="3" id="KW-0274">FAD</keyword>
<evidence type="ECO:0000256" key="5">
    <source>
        <dbReference type="SAM" id="SignalP"/>
    </source>
</evidence>
<dbReference type="InterPro" id="IPR006094">
    <property type="entry name" value="Oxid_FAD_bind_N"/>
</dbReference>
<dbReference type="GO" id="GO:0016491">
    <property type="term" value="F:oxidoreductase activity"/>
    <property type="evidence" value="ECO:0007669"/>
    <property type="project" value="UniProtKB-KW"/>
</dbReference>
<dbReference type="Gene3D" id="3.30.465.10">
    <property type="match status" value="1"/>
</dbReference>
<sequence length="532" mass="55981">MFSLPSPCSALIAATYFLTVSATTVSSNTTAACTAISGASIETLSLSSDALNPEFVDAKNHYWSAANADLSPACAAFPTSAEEVSSIVSTLLQYPDVKFAVKSGGHNPNVGWSSVDGGVLIVMSNLGNTTFNPGDNTAHVGPGARWKDVIGALEPYGVAVVSGRLGDVGVGGLTLGGGLSFLSGQYGLVCDNVVNYEVVLANASIVNANASNNPDLFFALKGGGNQFGIVTSFTMKTHPIGTNGQVWGGIRSYAGIYSEQIINATQAFTENYFHDPKAAVIVTGEVAIDTLLEIFVVFFFYDGETVPAGVFDAFNAIPTISDGTKTQTYSDLLNGDDNTNLYGLRYLIRGATLPNLPAPTGQSLLLTHYNTWKAYVLLNSPLHPGFIFSLAFQPLPAIIPAHSAEAGGNALGMDARNGDFIWMEYDVSWLTALGDEDAHAMAINITATGKAQVAQTYGGKGLVNSNWQAGGASIGEGDGKGGENLYFLNDAMYDQETLQSYGEGNYETLKAVQRAVDPEGLFWGRTGGFKFT</sequence>
<evidence type="ECO:0000256" key="2">
    <source>
        <dbReference type="ARBA" id="ARBA00022630"/>
    </source>
</evidence>
<feature type="domain" description="FAD-binding PCMH-type" evidence="6">
    <location>
        <begin position="68"/>
        <end position="240"/>
    </location>
</feature>
<dbReference type="EMBL" id="QGMG01001404">
    <property type="protein sequence ID" value="TVY48426.1"/>
    <property type="molecule type" value="Genomic_DNA"/>
</dbReference>
<gene>
    <name evidence="7" type="ORF">LCER1_G007817</name>
</gene>
<evidence type="ECO:0000313" key="8">
    <source>
        <dbReference type="Proteomes" id="UP000481288"/>
    </source>
</evidence>
<dbReference type="InterPro" id="IPR036318">
    <property type="entry name" value="FAD-bd_PCMH-like_sf"/>
</dbReference>
<dbReference type="Pfam" id="PF01565">
    <property type="entry name" value="FAD_binding_4"/>
    <property type="match status" value="1"/>
</dbReference>
<dbReference type="GO" id="GO:0071949">
    <property type="term" value="F:FAD binding"/>
    <property type="evidence" value="ECO:0007669"/>
    <property type="project" value="InterPro"/>
</dbReference>
<dbReference type="SUPFAM" id="SSF56176">
    <property type="entry name" value="FAD-binding/transporter-associated domain-like"/>
    <property type="match status" value="1"/>
</dbReference>
<dbReference type="InterPro" id="IPR016169">
    <property type="entry name" value="FAD-bd_PCMH_sub2"/>
</dbReference>
<feature type="signal peptide" evidence="5">
    <location>
        <begin position="1"/>
        <end position="22"/>
    </location>
</feature>
<accession>A0A7D8YKE8</accession>
<keyword evidence="2" id="KW-0285">Flavoprotein</keyword>
<keyword evidence="5" id="KW-0732">Signal</keyword>
<organism evidence="7 8">
    <name type="scientific">Lachnellula cervina</name>
    <dbReference type="NCBI Taxonomy" id="1316786"/>
    <lineage>
        <taxon>Eukaryota</taxon>
        <taxon>Fungi</taxon>
        <taxon>Dikarya</taxon>
        <taxon>Ascomycota</taxon>
        <taxon>Pezizomycotina</taxon>
        <taxon>Leotiomycetes</taxon>
        <taxon>Helotiales</taxon>
        <taxon>Lachnaceae</taxon>
        <taxon>Lachnellula</taxon>
    </lineage>
</organism>
<keyword evidence="8" id="KW-1185">Reference proteome</keyword>
<evidence type="ECO:0000256" key="4">
    <source>
        <dbReference type="ARBA" id="ARBA00023002"/>
    </source>
</evidence>
<evidence type="ECO:0000313" key="7">
    <source>
        <dbReference type="EMBL" id="TVY48426.1"/>
    </source>
</evidence>
<dbReference type="InterPro" id="IPR016166">
    <property type="entry name" value="FAD-bd_PCMH"/>
</dbReference>
<dbReference type="PROSITE" id="PS51387">
    <property type="entry name" value="FAD_PCMH"/>
    <property type="match status" value="1"/>
</dbReference>
<protein>
    <submittedName>
        <fullName evidence="7">Putative FAD-linked oxidoreductase</fullName>
    </submittedName>
</protein>
<dbReference type="Proteomes" id="UP000481288">
    <property type="component" value="Unassembled WGS sequence"/>
</dbReference>